<evidence type="ECO:0000256" key="1">
    <source>
        <dbReference type="SAM" id="Phobius"/>
    </source>
</evidence>
<organism evidence="2 3">
    <name type="scientific">Leishmania martiniquensis</name>
    <dbReference type="NCBI Taxonomy" id="1580590"/>
    <lineage>
        <taxon>Eukaryota</taxon>
        <taxon>Discoba</taxon>
        <taxon>Euglenozoa</taxon>
        <taxon>Kinetoplastea</taxon>
        <taxon>Metakinetoplastina</taxon>
        <taxon>Trypanosomatida</taxon>
        <taxon>Trypanosomatidae</taxon>
        <taxon>Leishmaniinae</taxon>
        <taxon>Leishmania</taxon>
    </lineage>
</organism>
<evidence type="ECO:0000313" key="2">
    <source>
        <dbReference type="EMBL" id="KAG5467036.1"/>
    </source>
</evidence>
<protein>
    <recommendedName>
        <fullName evidence="4">DUF962 domain-containing protein</fullName>
    </recommendedName>
</protein>
<dbReference type="RefSeq" id="XP_067174944.1">
    <property type="nucleotide sequence ID" value="XM_067318839.1"/>
</dbReference>
<dbReference type="GO" id="GO:0016020">
    <property type="term" value="C:membrane"/>
    <property type="evidence" value="ECO:0007669"/>
    <property type="project" value="GOC"/>
</dbReference>
<dbReference type="PANTHER" id="PTHR28026:SF9">
    <property type="entry name" value="2-HYDROXY-PALMITIC ACID DIOXYGENASE MPO1"/>
    <property type="match status" value="1"/>
</dbReference>
<keyword evidence="1" id="KW-0812">Transmembrane</keyword>
<reference evidence="3" key="2">
    <citation type="journal article" date="2021" name="Sci. Data">
        <title>Chromosome-scale genome sequencing, assembly and annotation of six genomes from subfamily Leishmaniinae.</title>
        <authorList>
            <person name="Almutairi H."/>
            <person name="Urbaniak M.D."/>
            <person name="Bates M.D."/>
            <person name="Jariyapan N."/>
            <person name="Kwakye-Nuako G."/>
            <person name="Thomaz Soccol V."/>
            <person name="Al-Salem W.S."/>
            <person name="Dillon R.J."/>
            <person name="Bates P.A."/>
            <person name="Gatherer D."/>
        </authorList>
    </citation>
    <scope>NUCLEOTIDE SEQUENCE [LARGE SCALE GENOMIC DNA]</scope>
</reference>
<dbReference type="KEGG" id="lmat:92511351"/>
<sequence>MLTYLENYLDLRKSFVFYGAYHHNWKNQVVHVLFVPVIFTTALSFLARLPIAGGVNVSHLVAAFYAFSFMKMEPVAGALYAPVIVVMEYLGSQVLIHHVLTSIGLHTLGWAAQILAHRVAEGRQPAFTEDPLQAVHAAVFFVWLEVLFLLGYRPAEKAELNKLIKKRIAKMNALEAAGRAPTTKVTPNKRRS</sequence>
<keyword evidence="3" id="KW-1185">Reference proteome</keyword>
<dbReference type="InterPro" id="IPR009305">
    <property type="entry name" value="Mpo1-like"/>
</dbReference>
<name>A0A836GXN9_9TRYP</name>
<dbReference type="GO" id="GO:0005783">
    <property type="term" value="C:endoplasmic reticulum"/>
    <property type="evidence" value="ECO:0007669"/>
    <property type="project" value="TreeGrafter"/>
</dbReference>
<dbReference type="OrthoDB" id="2124888at2759"/>
<evidence type="ECO:0000313" key="3">
    <source>
        <dbReference type="Proteomes" id="UP000673552"/>
    </source>
</evidence>
<keyword evidence="1" id="KW-1133">Transmembrane helix</keyword>
<dbReference type="PANTHER" id="PTHR28026">
    <property type="entry name" value="DUF962 DOMAIN PROTEIN (AFU_ORTHOLOGUE AFUA_8G05310)"/>
    <property type="match status" value="1"/>
</dbReference>
<dbReference type="Pfam" id="PF06127">
    <property type="entry name" value="Mpo1-like"/>
    <property type="match status" value="1"/>
</dbReference>
<reference evidence="3" key="1">
    <citation type="journal article" date="2021" name="Microbiol. Resour. Announc.">
        <title>LGAAP: Leishmaniinae Genome Assembly and Annotation Pipeline.</title>
        <authorList>
            <person name="Almutairi H."/>
            <person name="Urbaniak M.D."/>
            <person name="Bates M.D."/>
            <person name="Jariyapan N."/>
            <person name="Kwakye-Nuako G."/>
            <person name="Thomaz-Soccol V."/>
            <person name="Al-Salem W.S."/>
            <person name="Dillon R.J."/>
            <person name="Bates P.A."/>
            <person name="Gatherer D."/>
        </authorList>
    </citation>
    <scope>NUCLEOTIDE SEQUENCE [LARGE SCALE GENOMIC DNA]</scope>
</reference>
<accession>A0A836GXN9</accession>
<gene>
    <name evidence="2" type="ORF">LSCM1_01216</name>
</gene>
<keyword evidence="1" id="KW-0472">Membrane</keyword>
<proteinExistence type="predicted"/>
<dbReference type="EMBL" id="JAFEUZ010000035">
    <property type="protein sequence ID" value="KAG5467036.1"/>
    <property type="molecule type" value="Genomic_DNA"/>
</dbReference>
<feature type="transmembrane region" description="Helical" evidence="1">
    <location>
        <begin position="134"/>
        <end position="152"/>
    </location>
</feature>
<dbReference type="Proteomes" id="UP000673552">
    <property type="component" value="Unassembled WGS sequence"/>
</dbReference>
<dbReference type="GeneID" id="92511351"/>
<comment type="caution">
    <text evidence="2">The sequence shown here is derived from an EMBL/GenBank/DDBJ whole genome shotgun (WGS) entry which is preliminary data.</text>
</comment>
<dbReference type="AlphaFoldDB" id="A0A836GXN9"/>
<dbReference type="GO" id="GO:0046521">
    <property type="term" value="P:sphingoid catabolic process"/>
    <property type="evidence" value="ECO:0007669"/>
    <property type="project" value="TreeGrafter"/>
</dbReference>
<evidence type="ECO:0008006" key="4">
    <source>
        <dbReference type="Google" id="ProtNLM"/>
    </source>
</evidence>